<organism evidence="4 5">
    <name type="scientific">Mageeibacillus indolicus</name>
    <dbReference type="NCBI Taxonomy" id="884684"/>
    <lineage>
        <taxon>Bacteria</taxon>
        <taxon>Bacillati</taxon>
        <taxon>Bacillota</taxon>
        <taxon>Clostridia</taxon>
        <taxon>Eubacteriales</taxon>
        <taxon>Oscillospiraceae</taxon>
        <taxon>Mageeibacillus</taxon>
    </lineage>
</organism>
<keyword evidence="2" id="KW-0812">Transmembrane</keyword>
<dbReference type="PANTHER" id="PTHR30576">
    <property type="entry name" value="COLANIC BIOSYNTHESIS UDP-GLUCOSE LIPID CARRIER TRANSFERASE"/>
    <property type="match status" value="1"/>
</dbReference>
<keyword evidence="2" id="KW-1133">Transmembrane helix</keyword>
<comment type="caution">
    <text evidence="4">The sequence shown here is derived from an EMBL/GenBank/DDBJ whole genome shotgun (WGS) entry which is preliminary data.</text>
</comment>
<accession>A0A2J8B4L8</accession>
<dbReference type="PANTHER" id="PTHR30576:SF0">
    <property type="entry name" value="UNDECAPRENYL-PHOSPHATE N-ACETYLGALACTOSAMINYL 1-PHOSPHATE TRANSFERASE-RELATED"/>
    <property type="match status" value="1"/>
</dbReference>
<dbReference type="GO" id="GO:0016780">
    <property type="term" value="F:phosphotransferase activity, for other substituted phosphate groups"/>
    <property type="evidence" value="ECO:0007669"/>
    <property type="project" value="TreeGrafter"/>
</dbReference>
<reference evidence="5" key="1">
    <citation type="submission" date="2017-04" db="EMBL/GenBank/DDBJ databases">
        <authorList>
            <person name="Bumgarner R.E."/>
            <person name="Fredricks D.N."/>
            <person name="Srinivasan S."/>
        </authorList>
    </citation>
    <scope>NUCLEOTIDE SEQUENCE [LARGE SCALE GENOMIC DNA]</scope>
    <source>
        <strain evidence="5">KA00405</strain>
    </source>
</reference>
<dbReference type="Proteomes" id="UP000236394">
    <property type="component" value="Unassembled WGS sequence"/>
</dbReference>
<keyword evidence="4" id="KW-0808">Transferase</keyword>
<feature type="transmembrane region" description="Helical" evidence="2">
    <location>
        <begin position="52"/>
        <end position="75"/>
    </location>
</feature>
<evidence type="ECO:0000256" key="1">
    <source>
        <dbReference type="ARBA" id="ARBA00006464"/>
    </source>
</evidence>
<comment type="similarity">
    <text evidence="1">Belongs to the bacterial sugar transferase family.</text>
</comment>
<gene>
    <name evidence="4" type="ORF">B7R76_02210</name>
</gene>
<name>A0A2J8B4L8_9FIRM</name>
<protein>
    <submittedName>
        <fullName evidence="4">Sugar transferase</fullName>
    </submittedName>
</protein>
<keyword evidence="2" id="KW-0472">Membrane</keyword>
<evidence type="ECO:0000313" key="4">
    <source>
        <dbReference type="EMBL" id="PNH19715.1"/>
    </source>
</evidence>
<evidence type="ECO:0000313" key="5">
    <source>
        <dbReference type="Proteomes" id="UP000236394"/>
    </source>
</evidence>
<feature type="domain" description="Bacterial sugar transferase" evidence="3">
    <location>
        <begin position="47"/>
        <end position="225"/>
    </location>
</feature>
<dbReference type="EMBL" id="NBZD01000001">
    <property type="protein sequence ID" value="PNH19715.1"/>
    <property type="molecule type" value="Genomic_DNA"/>
</dbReference>
<sequence length="232" mass="27127">MEAYVNTEYRNSNDLFSYDDLQRLQLLLEIKPYVLTRSQYLYNIFLKRLLDIIIASLAIILLLPVFIVISFIIAFESGLPIFFRQQRVGRGGTLFNICKFRTMFVNAPKNVSTFEMRNSESYITKVGKVLRRTSLDELPQLLNVLQGKMSLIGPRPLIPKEKDMDYLRKYNGIYQLRPGITGLAQIRGRDLMEIDQKIHLDCEYLRGLSFKTDLKIFFQTFLVVFRKDDVAF</sequence>
<dbReference type="InterPro" id="IPR003362">
    <property type="entry name" value="Bact_transf"/>
</dbReference>
<dbReference type="AlphaFoldDB" id="A0A2J8B4L8"/>
<evidence type="ECO:0000256" key="2">
    <source>
        <dbReference type="SAM" id="Phobius"/>
    </source>
</evidence>
<evidence type="ECO:0000259" key="3">
    <source>
        <dbReference type="Pfam" id="PF02397"/>
    </source>
</evidence>
<proteinExistence type="inferred from homology"/>
<dbReference type="Pfam" id="PF02397">
    <property type="entry name" value="Bac_transf"/>
    <property type="match status" value="1"/>
</dbReference>